<proteinExistence type="predicted"/>
<protein>
    <submittedName>
        <fullName evidence="2">Uncharacterized protein</fullName>
    </submittedName>
</protein>
<dbReference type="EMBL" id="JAQGDS010000001">
    <property type="protein sequence ID" value="KAJ6264593.1"/>
    <property type="molecule type" value="Genomic_DNA"/>
</dbReference>
<dbReference type="PROSITE" id="PS51257">
    <property type="entry name" value="PROKAR_LIPOPROTEIN"/>
    <property type="match status" value="1"/>
</dbReference>
<feature type="region of interest" description="Disordered" evidence="1">
    <location>
        <begin position="22"/>
        <end position="64"/>
    </location>
</feature>
<accession>A0AAD6NPA4</accession>
<organism evidence="2 3">
    <name type="scientific">Drechslerella dactyloides</name>
    <name type="common">Nematode-trapping fungus</name>
    <name type="synonym">Arthrobotrys dactyloides</name>
    <dbReference type="NCBI Taxonomy" id="74499"/>
    <lineage>
        <taxon>Eukaryota</taxon>
        <taxon>Fungi</taxon>
        <taxon>Dikarya</taxon>
        <taxon>Ascomycota</taxon>
        <taxon>Pezizomycotina</taxon>
        <taxon>Orbiliomycetes</taxon>
        <taxon>Orbiliales</taxon>
        <taxon>Orbiliaceae</taxon>
        <taxon>Drechslerella</taxon>
    </lineage>
</organism>
<reference evidence="2" key="1">
    <citation type="submission" date="2023-01" db="EMBL/GenBank/DDBJ databases">
        <title>The chitinases involved in constricting ring structure development in the nematode-trapping fungus Drechslerella dactyloides.</title>
        <authorList>
            <person name="Wang R."/>
            <person name="Zhang L."/>
            <person name="Tang P."/>
            <person name="Li S."/>
            <person name="Liang L."/>
        </authorList>
    </citation>
    <scope>NUCLEOTIDE SEQUENCE</scope>
    <source>
        <strain evidence="2">YMF1.00031</strain>
    </source>
</reference>
<sequence>MKAPLALLGVSIASCYTSHKFYKQQQGQRSKSSLTASSPISEKPPHVPEAPLRSSSPSSPSQSQYPWWNPPAANMLAAVAVAIAAFNFHRYPCTPLQVAAFYITQFISMHPSRRHGTHWRQRIHGDFVRP</sequence>
<keyword evidence="3" id="KW-1185">Reference proteome</keyword>
<gene>
    <name evidence="2" type="ORF">Dda_0742</name>
</gene>
<comment type="caution">
    <text evidence="2">The sequence shown here is derived from an EMBL/GenBank/DDBJ whole genome shotgun (WGS) entry which is preliminary data.</text>
</comment>
<name>A0AAD6NPA4_DREDA</name>
<dbReference type="AlphaFoldDB" id="A0AAD6NPA4"/>
<evidence type="ECO:0000256" key="1">
    <source>
        <dbReference type="SAM" id="MobiDB-lite"/>
    </source>
</evidence>
<evidence type="ECO:0000313" key="2">
    <source>
        <dbReference type="EMBL" id="KAJ6264593.1"/>
    </source>
</evidence>
<dbReference type="Proteomes" id="UP001221413">
    <property type="component" value="Unassembled WGS sequence"/>
</dbReference>
<feature type="compositionally biased region" description="Low complexity" evidence="1">
    <location>
        <begin position="54"/>
        <end position="64"/>
    </location>
</feature>
<evidence type="ECO:0000313" key="3">
    <source>
        <dbReference type="Proteomes" id="UP001221413"/>
    </source>
</evidence>
<feature type="compositionally biased region" description="Polar residues" evidence="1">
    <location>
        <begin position="23"/>
        <end position="40"/>
    </location>
</feature>